<evidence type="ECO:0000256" key="2">
    <source>
        <dbReference type="ARBA" id="ARBA00022527"/>
    </source>
</evidence>
<evidence type="ECO:0000256" key="5">
    <source>
        <dbReference type="ARBA" id="ARBA00022777"/>
    </source>
</evidence>
<feature type="compositionally biased region" description="Basic and acidic residues" evidence="11">
    <location>
        <begin position="125"/>
        <end position="137"/>
    </location>
</feature>
<evidence type="ECO:0000256" key="10">
    <source>
        <dbReference type="PROSITE-ProRule" id="PRU10141"/>
    </source>
</evidence>
<name>A0A0W0D530_CANGB</name>
<comment type="catalytic activity">
    <reaction evidence="8">
        <text>L-seryl-[protein] + ATP = O-phospho-L-seryl-[protein] + ADP + H(+)</text>
        <dbReference type="Rhea" id="RHEA:17989"/>
        <dbReference type="Rhea" id="RHEA-COMP:9863"/>
        <dbReference type="Rhea" id="RHEA-COMP:11604"/>
        <dbReference type="ChEBI" id="CHEBI:15378"/>
        <dbReference type="ChEBI" id="CHEBI:29999"/>
        <dbReference type="ChEBI" id="CHEBI:30616"/>
        <dbReference type="ChEBI" id="CHEBI:83421"/>
        <dbReference type="ChEBI" id="CHEBI:456216"/>
        <dbReference type="EC" id="2.7.11.1"/>
    </reaction>
</comment>
<comment type="catalytic activity">
    <reaction evidence="7">
        <text>L-threonyl-[protein] + ATP = O-phospho-L-threonyl-[protein] + ADP + H(+)</text>
        <dbReference type="Rhea" id="RHEA:46608"/>
        <dbReference type="Rhea" id="RHEA-COMP:11060"/>
        <dbReference type="Rhea" id="RHEA-COMP:11605"/>
        <dbReference type="ChEBI" id="CHEBI:15378"/>
        <dbReference type="ChEBI" id="CHEBI:30013"/>
        <dbReference type="ChEBI" id="CHEBI:30616"/>
        <dbReference type="ChEBI" id="CHEBI:61977"/>
        <dbReference type="ChEBI" id="CHEBI:456216"/>
        <dbReference type="EC" id="2.7.11.1"/>
    </reaction>
</comment>
<dbReference type="PANTHER" id="PTHR24343:SF558">
    <property type="entry name" value="PROTEIN KINASE DOMAIN-CONTAINING PROTEIN"/>
    <property type="match status" value="1"/>
</dbReference>
<feature type="compositionally biased region" description="Polar residues" evidence="11">
    <location>
        <begin position="110"/>
        <end position="124"/>
    </location>
</feature>
<evidence type="ECO:0000256" key="3">
    <source>
        <dbReference type="ARBA" id="ARBA00022679"/>
    </source>
</evidence>
<dbReference type="Gene3D" id="1.10.510.10">
    <property type="entry name" value="Transferase(Phosphotransferase) domain 1"/>
    <property type="match status" value="1"/>
</dbReference>
<organism evidence="13 15">
    <name type="scientific">Candida glabrata</name>
    <name type="common">Yeast</name>
    <name type="synonym">Torulopsis glabrata</name>
    <dbReference type="NCBI Taxonomy" id="5478"/>
    <lineage>
        <taxon>Eukaryota</taxon>
        <taxon>Fungi</taxon>
        <taxon>Dikarya</taxon>
        <taxon>Ascomycota</taxon>
        <taxon>Saccharomycotina</taxon>
        <taxon>Saccharomycetes</taxon>
        <taxon>Saccharomycetales</taxon>
        <taxon>Saccharomycetaceae</taxon>
        <taxon>Nakaseomyces</taxon>
    </lineage>
</organism>
<feature type="region of interest" description="Disordered" evidence="11">
    <location>
        <begin position="17"/>
        <end position="90"/>
    </location>
</feature>
<dbReference type="GO" id="GO:0045807">
    <property type="term" value="P:positive regulation of endocytosis"/>
    <property type="evidence" value="ECO:0007669"/>
    <property type="project" value="EnsemblFungi"/>
</dbReference>
<keyword evidence="4 10" id="KW-0547">Nucleotide-binding</keyword>
<feature type="domain" description="Protein kinase" evidence="12">
    <location>
        <begin position="294"/>
        <end position="565"/>
    </location>
</feature>
<evidence type="ECO:0000256" key="7">
    <source>
        <dbReference type="ARBA" id="ARBA00047899"/>
    </source>
</evidence>
<dbReference type="OrthoDB" id="6513151at2759"/>
<dbReference type="AlphaFoldDB" id="A0A0W0D530"/>
<dbReference type="GO" id="GO:1903329">
    <property type="term" value="P:regulation of iron-sulfur cluster assembly"/>
    <property type="evidence" value="ECO:0007669"/>
    <property type="project" value="EnsemblFungi"/>
</dbReference>
<dbReference type="EMBL" id="LLZZ01000153">
    <property type="protein sequence ID" value="KTA98406.1"/>
    <property type="molecule type" value="Genomic_DNA"/>
</dbReference>
<proteinExistence type="predicted"/>
<dbReference type="PROSITE" id="PS00108">
    <property type="entry name" value="PROTEIN_KINASE_ST"/>
    <property type="match status" value="1"/>
</dbReference>
<feature type="compositionally biased region" description="Low complexity" evidence="11">
    <location>
        <begin position="58"/>
        <end position="71"/>
    </location>
</feature>
<dbReference type="CDD" id="cd13994">
    <property type="entry name" value="STKc_HAL4_like"/>
    <property type="match status" value="1"/>
</dbReference>
<keyword evidence="5 13" id="KW-0418">Kinase</keyword>
<dbReference type="GO" id="GO:0000082">
    <property type="term" value="P:G1/S transition of mitotic cell cycle"/>
    <property type="evidence" value="ECO:0007669"/>
    <property type="project" value="EnsemblFungi"/>
</dbReference>
<evidence type="ECO:0000313" key="14">
    <source>
        <dbReference type="EMBL" id="KTA98406.1"/>
    </source>
</evidence>
<comment type="caution">
    <text evidence="13">The sequence shown here is derived from an EMBL/GenBank/DDBJ whole genome shotgun (WGS) entry which is preliminary data.</text>
</comment>
<dbReference type="VEuPathDB" id="FungiDB:CAGL0L07810g"/>
<dbReference type="PROSITE" id="PS00107">
    <property type="entry name" value="PROTEIN_KINASE_ATP"/>
    <property type="match status" value="1"/>
</dbReference>
<evidence type="ECO:0000313" key="13">
    <source>
        <dbReference type="EMBL" id="KTA96824.1"/>
    </source>
</evidence>
<evidence type="ECO:0000256" key="4">
    <source>
        <dbReference type="ARBA" id="ARBA00022741"/>
    </source>
</evidence>
<evidence type="ECO:0000256" key="9">
    <source>
        <dbReference type="ARBA" id="ARBA00078109"/>
    </source>
</evidence>
<keyword evidence="6 10" id="KW-0067">ATP-binding</keyword>
<feature type="binding site" evidence="10">
    <location>
        <position position="328"/>
    </location>
    <ligand>
        <name>ATP</name>
        <dbReference type="ChEBI" id="CHEBI:30616"/>
    </ligand>
</feature>
<dbReference type="InterPro" id="IPR000719">
    <property type="entry name" value="Prot_kinase_dom"/>
</dbReference>
<dbReference type="Pfam" id="PF00069">
    <property type="entry name" value="Pkinase"/>
    <property type="match status" value="1"/>
</dbReference>
<gene>
    <name evidence="14" type="ORF">AO440_005154</name>
    <name evidence="13" type="ORF">AO440_005381</name>
</gene>
<sequence>MSNNNSSISNKVINLFRSGSKSSKAVKPTDKTAIKQNAKPTVAAITTRISSETGGGSSPPRSGSSESILSSDIHKQKSSPTTRSSSSLALDNSAAVSNTVQAGAPISANVQASSSTVKLSTMDSSRSESNTHHDNSHSHTNCMRFMVHEDGSHEHHLKNARRQEKLTSMIKNIMKTNNYSTAQKKLRNEAKSAVPDIITSPVVSTPITPKLQSPLNPSQGGPQYKGPPSLFAGYMKQVVGNDGQVAINGPVSGAFNGDQKVMYQDNETNEDIQQAPLTLPPHFNDSLSFAEKYGSCKEILGKGAFGVVRICHKKVPENPKVEKLYAVKEFKRKATEPKEKFAKRLTSEFCISSSLHHTNIVDTLDLFQDANGDYCEVMEYCAGGDLFTLIIAAGKLEYMEADCFFKQLLRGVVYMHDMGVCHRDLKPENLILTHDGVLKITDFGNSECFKMAWEEDIHLSGGVCGSSPYIAPEEYVLEEFDPRPVDIWACGVIYMAMRTGRQLWTAAKKDDPFYNKYLQGRRQKSGYEPIESLKRARCRNVIYSMLDPAPHRRINGKQILNSEWGREIKVCYDKQIAVTSRSDSQQSRVHAPITVK</sequence>
<dbReference type="SMART" id="SM00220">
    <property type="entry name" value="S_TKc"/>
    <property type="match status" value="1"/>
</dbReference>
<reference evidence="13 15" key="1">
    <citation type="submission" date="2015-10" db="EMBL/GenBank/DDBJ databases">
        <title>Draft genomes sequences of Candida glabrata isolates 1A, 1B, 2A, 2B, 3A and 3B.</title>
        <authorList>
            <person name="Haavelsrud O.E."/>
            <person name="Gaustad P."/>
        </authorList>
    </citation>
    <scope>NUCLEOTIDE SEQUENCE [LARGE SCALE GENOMIC DNA]</scope>
    <source>
        <strain evidence="13">910700640</strain>
    </source>
</reference>
<evidence type="ECO:0000259" key="12">
    <source>
        <dbReference type="PROSITE" id="PS50011"/>
    </source>
</evidence>
<keyword evidence="2" id="KW-0723">Serine/threonine-protein kinase</keyword>
<evidence type="ECO:0000256" key="11">
    <source>
        <dbReference type="SAM" id="MobiDB-lite"/>
    </source>
</evidence>
<dbReference type="SUPFAM" id="SSF56112">
    <property type="entry name" value="Protein kinase-like (PK-like)"/>
    <property type="match status" value="1"/>
</dbReference>
<dbReference type="VEuPathDB" id="FungiDB:GWK60_L07425"/>
<dbReference type="Proteomes" id="UP000054886">
    <property type="component" value="Unassembled WGS sequence"/>
</dbReference>
<protein>
    <recommendedName>
        <fullName evidence="1">non-specific serine/threonine protein kinase</fullName>
        <ecNumber evidence="1">2.7.11.1</ecNumber>
    </recommendedName>
    <alternativeName>
        <fullName evidence="9">Halotolerance protein 4</fullName>
    </alternativeName>
</protein>
<dbReference type="PROSITE" id="PS50011">
    <property type="entry name" value="PROTEIN_KINASE_DOM"/>
    <property type="match status" value="1"/>
</dbReference>
<keyword evidence="3" id="KW-0808">Transferase</keyword>
<evidence type="ECO:0000256" key="1">
    <source>
        <dbReference type="ARBA" id="ARBA00012513"/>
    </source>
</evidence>
<dbReference type="GO" id="GO:0004674">
    <property type="term" value="F:protein serine/threonine kinase activity"/>
    <property type="evidence" value="ECO:0007669"/>
    <property type="project" value="UniProtKB-KW"/>
</dbReference>
<dbReference type="VEuPathDB" id="FungiDB:GVI51_L07667"/>
<dbReference type="FunFam" id="1.10.510.10:FF:000183">
    <property type="entry name" value="Serine/threonine-protein kinase hal4"/>
    <property type="match status" value="1"/>
</dbReference>
<evidence type="ECO:0000256" key="6">
    <source>
        <dbReference type="ARBA" id="ARBA00022840"/>
    </source>
</evidence>
<dbReference type="GO" id="GO:0009249">
    <property type="term" value="P:protein lipoylation"/>
    <property type="evidence" value="ECO:0007669"/>
    <property type="project" value="EnsemblFungi"/>
</dbReference>
<dbReference type="VEuPathDB" id="FungiDB:B1J91_L07810g"/>
<evidence type="ECO:0000313" key="15">
    <source>
        <dbReference type="Proteomes" id="UP000054886"/>
    </source>
</evidence>
<feature type="compositionally biased region" description="Low complexity" evidence="11">
    <location>
        <begin position="78"/>
        <end position="90"/>
    </location>
</feature>
<feature type="region of interest" description="Disordered" evidence="11">
    <location>
        <begin position="110"/>
        <end position="139"/>
    </location>
</feature>
<dbReference type="GO" id="GO:0005524">
    <property type="term" value="F:ATP binding"/>
    <property type="evidence" value="ECO:0007669"/>
    <property type="project" value="UniProtKB-UniRule"/>
</dbReference>
<dbReference type="GO" id="GO:0005829">
    <property type="term" value="C:cytosol"/>
    <property type="evidence" value="ECO:0007669"/>
    <property type="project" value="TreeGrafter"/>
</dbReference>
<dbReference type="InterPro" id="IPR011009">
    <property type="entry name" value="Kinase-like_dom_sf"/>
</dbReference>
<dbReference type="EMBL" id="LLZZ01000167">
    <property type="protein sequence ID" value="KTA96824.1"/>
    <property type="molecule type" value="Genomic_DNA"/>
</dbReference>
<dbReference type="InterPro" id="IPR008271">
    <property type="entry name" value="Ser/Thr_kinase_AS"/>
</dbReference>
<dbReference type="GO" id="GO:0030007">
    <property type="term" value="P:intracellular potassium ion homeostasis"/>
    <property type="evidence" value="ECO:0007669"/>
    <property type="project" value="EnsemblFungi"/>
</dbReference>
<dbReference type="PANTHER" id="PTHR24343">
    <property type="entry name" value="SERINE/THREONINE KINASE"/>
    <property type="match status" value="1"/>
</dbReference>
<evidence type="ECO:0000256" key="8">
    <source>
        <dbReference type="ARBA" id="ARBA00048679"/>
    </source>
</evidence>
<dbReference type="VEuPathDB" id="FungiDB:GW608_L07447"/>
<accession>A0A0W0D530</accession>
<dbReference type="GO" id="GO:0005739">
    <property type="term" value="C:mitochondrion"/>
    <property type="evidence" value="ECO:0007669"/>
    <property type="project" value="EnsemblFungi"/>
</dbReference>
<dbReference type="GO" id="GO:0008104">
    <property type="term" value="P:intracellular protein localization"/>
    <property type="evidence" value="ECO:0007669"/>
    <property type="project" value="EnsemblFungi"/>
</dbReference>
<dbReference type="EC" id="2.7.11.1" evidence="1"/>
<dbReference type="InterPro" id="IPR017441">
    <property type="entry name" value="Protein_kinase_ATP_BS"/>
</dbReference>